<comment type="similarity">
    <text evidence="1">Belongs to the UPF0489 family.</text>
</comment>
<dbReference type="PANTHER" id="PTHR13225">
    <property type="entry name" value="MISEXPRESSION SUPPRESSOR OF RAS 6"/>
    <property type="match status" value="1"/>
</dbReference>
<accession>A0A7R8VT39</accession>
<evidence type="ECO:0000313" key="2">
    <source>
        <dbReference type="EMBL" id="CAD7202572.1"/>
    </source>
</evidence>
<proteinExistence type="inferred from homology"/>
<dbReference type="Pfam" id="PF12640">
    <property type="entry name" value="UPF0489"/>
    <property type="match status" value="1"/>
</dbReference>
<evidence type="ECO:0000256" key="1">
    <source>
        <dbReference type="ARBA" id="ARBA00007099"/>
    </source>
</evidence>
<sequence>MAGPSIKTSISRKVFKELPIYTVENHDEVLPFIYRCMGSKHLPLEGNTIIHLDSHPDMLIPKEMAADTVWDKHELFRNVRSLISKDGIQSVEVEWKWFKNSLVGAAEEVFGRKSNERKWKETPWYNDKNSEGLRKERKNIGRRKNIDASGIGSQEGLATEMLNLDVEGIVGPCRALPARRVYPIPWGSPSERMNRLEGGKTVSRQHEVAVGGGNVPATRSCESVTDGSENLAIESVTDGSENLAVGSVTDGSENLAVGSVTDGSENMDRDWSRQRGGRCECEGKIPGCLSSEEQQFRLNIFLNQLILAQRIQPLAMAGWRKLHFLTGWSLCLFRKFRDYELKKNYQSKKRYSYLMAMLVTIAYGLFKLQLAVCPTPQTSWSTCSLIRDDAGVLPSTLGCSKLALMGTLTCPLYSTQSDTDGTKQRRSRLGSGSMRAAIPATLWTFWTIRKSWSPIPSPEMCCKVTAGTPGRTTQFLLRIIWNHQIVVRVVPTFVGTSLSDLGRDAKPRMPWLVPRNPSCVPN</sequence>
<protein>
    <submittedName>
        <fullName evidence="2">Uncharacterized protein</fullName>
    </submittedName>
</protein>
<reference evidence="2" key="1">
    <citation type="submission" date="2020-11" db="EMBL/GenBank/DDBJ databases">
        <authorList>
            <person name="Tran Van P."/>
        </authorList>
    </citation>
    <scope>NUCLEOTIDE SEQUENCE</scope>
</reference>
<dbReference type="AlphaFoldDB" id="A0A7R8VT39"/>
<organism evidence="2">
    <name type="scientific">Timema douglasi</name>
    <name type="common">Walking stick</name>
    <dbReference type="NCBI Taxonomy" id="61478"/>
    <lineage>
        <taxon>Eukaryota</taxon>
        <taxon>Metazoa</taxon>
        <taxon>Ecdysozoa</taxon>
        <taxon>Arthropoda</taxon>
        <taxon>Hexapoda</taxon>
        <taxon>Insecta</taxon>
        <taxon>Pterygota</taxon>
        <taxon>Neoptera</taxon>
        <taxon>Polyneoptera</taxon>
        <taxon>Phasmatodea</taxon>
        <taxon>Timematodea</taxon>
        <taxon>Timematoidea</taxon>
        <taxon>Timematidae</taxon>
        <taxon>Timema</taxon>
    </lineage>
</organism>
<name>A0A7R8VT39_TIMDO</name>
<dbReference type="PANTHER" id="PTHR13225:SF3">
    <property type="entry name" value="UPF0489 PROTEIN C5ORF22"/>
    <property type="match status" value="1"/>
</dbReference>
<dbReference type="InterPro" id="IPR024131">
    <property type="entry name" value="UPF0489"/>
</dbReference>
<gene>
    <name evidence="2" type="ORF">TDIB3V08_LOCUS8754</name>
</gene>
<dbReference type="EMBL" id="OA569539">
    <property type="protein sequence ID" value="CAD7202572.1"/>
    <property type="molecule type" value="Genomic_DNA"/>
</dbReference>